<dbReference type="GO" id="GO:0051537">
    <property type="term" value="F:2 iron, 2 sulfur cluster binding"/>
    <property type="evidence" value="ECO:0007669"/>
    <property type="project" value="UniProtKB-KW"/>
</dbReference>
<dbReference type="PANTHER" id="PTHR21496:SF23">
    <property type="entry name" value="3-PHENYLPROPIONATE_CINNAMIC ACID DIOXYGENASE FERREDOXIN SUBUNIT"/>
    <property type="match status" value="1"/>
</dbReference>
<evidence type="ECO:0000256" key="3">
    <source>
        <dbReference type="ARBA" id="ARBA00023004"/>
    </source>
</evidence>
<proteinExistence type="predicted"/>
<evidence type="ECO:0000259" key="5">
    <source>
        <dbReference type="PROSITE" id="PS51296"/>
    </source>
</evidence>
<evidence type="ECO:0000313" key="6">
    <source>
        <dbReference type="EMBL" id="HEN15197.1"/>
    </source>
</evidence>
<keyword evidence="2" id="KW-0479">Metal-binding</keyword>
<dbReference type="GO" id="GO:0046872">
    <property type="term" value="F:metal ion binding"/>
    <property type="evidence" value="ECO:0007669"/>
    <property type="project" value="UniProtKB-KW"/>
</dbReference>
<keyword evidence="4" id="KW-0411">Iron-sulfur</keyword>
<protein>
    <submittedName>
        <fullName evidence="6">Rieske (2Fe-2S) protein</fullName>
    </submittedName>
</protein>
<dbReference type="PANTHER" id="PTHR21496">
    <property type="entry name" value="FERREDOXIN-RELATED"/>
    <property type="match status" value="1"/>
</dbReference>
<evidence type="ECO:0000256" key="1">
    <source>
        <dbReference type="ARBA" id="ARBA00022714"/>
    </source>
</evidence>
<organism evidence="6">
    <name type="scientific">Schlesneria paludicola</name>
    <dbReference type="NCBI Taxonomy" id="360056"/>
    <lineage>
        <taxon>Bacteria</taxon>
        <taxon>Pseudomonadati</taxon>
        <taxon>Planctomycetota</taxon>
        <taxon>Planctomycetia</taxon>
        <taxon>Planctomycetales</taxon>
        <taxon>Planctomycetaceae</taxon>
        <taxon>Schlesneria</taxon>
    </lineage>
</organism>
<dbReference type="EMBL" id="DSOK01000201">
    <property type="protein sequence ID" value="HEN15197.1"/>
    <property type="molecule type" value="Genomic_DNA"/>
</dbReference>
<dbReference type="InterPro" id="IPR036922">
    <property type="entry name" value="Rieske_2Fe-2S_sf"/>
</dbReference>
<dbReference type="Gene3D" id="2.102.10.10">
    <property type="entry name" value="Rieske [2Fe-2S] iron-sulphur domain"/>
    <property type="match status" value="1"/>
</dbReference>
<keyword evidence="1" id="KW-0001">2Fe-2S</keyword>
<keyword evidence="3" id="KW-0408">Iron</keyword>
<dbReference type="SUPFAM" id="SSF50022">
    <property type="entry name" value="ISP domain"/>
    <property type="match status" value="1"/>
</dbReference>
<comment type="caution">
    <text evidence="6">The sequence shown here is derived from an EMBL/GenBank/DDBJ whole genome shotgun (WGS) entry which is preliminary data.</text>
</comment>
<name>A0A7C2PGS8_9PLAN</name>
<dbReference type="InterPro" id="IPR017941">
    <property type="entry name" value="Rieske_2Fe-2S"/>
</dbReference>
<reference evidence="6" key="1">
    <citation type="journal article" date="2020" name="mSystems">
        <title>Genome- and Community-Level Interaction Insights into Carbon Utilization and Element Cycling Functions of Hydrothermarchaeota in Hydrothermal Sediment.</title>
        <authorList>
            <person name="Zhou Z."/>
            <person name="Liu Y."/>
            <person name="Xu W."/>
            <person name="Pan J."/>
            <person name="Luo Z.H."/>
            <person name="Li M."/>
        </authorList>
    </citation>
    <scope>NUCLEOTIDE SEQUENCE [LARGE SCALE GENOMIC DNA]</scope>
    <source>
        <strain evidence="6">SpSt-339</strain>
    </source>
</reference>
<evidence type="ECO:0000256" key="4">
    <source>
        <dbReference type="ARBA" id="ARBA00023014"/>
    </source>
</evidence>
<sequence length="102" mass="11327">MTERHRVCRLDELAEGEGREFVVADRVLAVYLLDGQVYALDGICPHAGGPLAQGMVRNQVVTCPWHGWQYNVCTGQHRINPKICVQTFAATVDDGVVYVNMP</sequence>
<evidence type="ECO:0000256" key="2">
    <source>
        <dbReference type="ARBA" id="ARBA00022723"/>
    </source>
</evidence>
<dbReference type="AlphaFoldDB" id="A0A7C2PGS8"/>
<feature type="domain" description="Rieske" evidence="5">
    <location>
        <begin position="5"/>
        <end position="99"/>
    </location>
</feature>
<dbReference type="Pfam" id="PF00355">
    <property type="entry name" value="Rieske"/>
    <property type="match status" value="1"/>
</dbReference>
<dbReference type="PROSITE" id="PS51296">
    <property type="entry name" value="RIESKE"/>
    <property type="match status" value="1"/>
</dbReference>
<accession>A0A7C2PGS8</accession>
<gene>
    <name evidence="6" type="ORF">ENQ76_06995</name>
</gene>